<name>A0AA94JHY3_9PSED</name>
<evidence type="ECO:0000313" key="3">
    <source>
        <dbReference type="Proteomes" id="UP000288002"/>
    </source>
</evidence>
<accession>A0AA94JHY3</accession>
<dbReference type="RefSeq" id="WP_164747850.1">
    <property type="nucleotide sequence ID" value="NZ_MKWS01000006.1"/>
</dbReference>
<dbReference type="Pfam" id="PF14082">
    <property type="entry name" value="SduA_C"/>
    <property type="match status" value="1"/>
</dbReference>
<organism evidence="2 3">
    <name type="scientific">Pseudomonas koreensis</name>
    <dbReference type="NCBI Taxonomy" id="198620"/>
    <lineage>
        <taxon>Bacteria</taxon>
        <taxon>Pseudomonadati</taxon>
        <taxon>Pseudomonadota</taxon>
        <taxon>Gammaproteobacteria</taxon>
        <taxon>Pseudomonadales</taxon>
        <taxon>Pseudomonadaceae</taxon>
        <taxon>Pseudomonas</taxon>
    </lineage>
</organism>
<evidence type="ECO:0000259" key="1">
    <source>
        <dbReference type="Pfam" id="PF14082"/>
    </source>
</evidence>
<dbReference type="EMBL" id="MKWS01000006">
    <property type="protein sequence ID" value="RVD77898.1"/>
    <property type="molecule type" value="Genomic_DNA"/>
</dbReference>
<dbReference type="AlphaFoldDB" id="A0AA94JHY3"/>
<reference evidence="2 3" key="1">
    <citation type="submission" date="2016-10" db="EMBL/GenBank/DDBJ databases">
        <title>Search of new enzymes for the oxidation of sulfur compounds.</title>
        <authorList>
            <person name="Novo A."/>
            <person name="Moreira I.S."/>
            <person name="Castro P.M."/>
        </authorList>
    </citation>
    <scope>NUCLEOTIDE SEQUENCE [LARGE SCALE GENOMIC DNA]</scope>
    <source>
        <strain evidence="2 3">A9</strain>
    </source>
</reference>
<protein>
    <recommendedName>
        <fullName evidence="1">Shedu protein SduA C-terminal domain-containing protein</fullName>
    </recommendedName>
</protein>
<comment type="caution">
    <text evidence="2">The sequence shown here is derived from an EMBL/GenBank/DDBJ whole genome shotgun (WGS) entry which is preliminary data.</text>
</comment>
<gene>
    <name evidence="2" type="ORF">A9HBioS_2365</name>
</gene>
<dbReference type="Proteomes" id="UP000288002">
    <property type="component" value="Unassembled WGS sequence"/>
</dbReference>
<proteinExistence type="predicted"/>
<feature type="domain" description="Shedu protein SduA C-terminal" evidence="1">
    <location>
        <begin position="313"/>
        <end position="469"/>
    </location>
</feature>
<dbReference type="InterPro" id="IPR025359">
    <property type="entry name" value="SduA_C"/>
</dbReference>
<evidence type="ECO:0000313" key="2">
    <source>
        <dbReference type="EMBL" id="RVD77898.1"/>
    </source>
</evidence>
<sequence length="498" mass="55898">MPSMRPSQYAMQQRSDDGPFLRFELDDHGYSLESGTFDPPGSIGGFEVESDIEIFGVSYVYYSDVALPEHSPDWHLILKVTPDDLTIYPIFPRSGHSKYASSKYDSIKSIRITRQVCQPYAHPTDEGSVEEVLADLPAGLAKDWRYGLGFHYEYRFIALAVAELEGVEEIVLHGGRGHNDTRVQGSSYYLGIGQLELLRRGLDRLSQRHQRETAADKKLVCYTGLLHRAVPDIYPPKARKLPPDVLSNLISLGSIDPQLSPKDQQQAVKLAQQSVPTLAESEPRTLFNLKAQIELVTLGELIEVYRKMMNSNASESRWQAFLSENPFILDMAFGYPVKKISDQPYVGGKNFSGRGGQYSDFLMAAKTTGNLALIEIKHPHHDLLGRQYRQTYIPSLELSGSVGQIISQRGNVQREIYGLAHGLKERVHAHAVAAIVIIGRTPEEEDKQEAFEQYRNSLKDVLVVTFDELQVRLESIHQALAPRLPVKPDPIGDEDLPF</sequence>